<accession>J5QPE4</accession>
<feature type="domain" description="Tyrosine specific protein phosphatases" evidence="3">
    <location>
        <begin position="212"/>
        <end position="299"/>
    </location>
</feature>
<dbReference type="Gene3D" id="3.90.190.10">
    <property type="entry name" value="Protein tyrosine phosphatase superfamily"/>
    <property type="match status" value="1"/>
</dbReference>
<dbReference type="PANTHER" id="PTHR19134:SF449">
    <property type="entry name" value="TYROSINE-PROTEIN PHOSPHATASE 1"/>
    <property type="match status" value="1"/>
</dbReference>
<dbReference type="PROSITE" id="PS00383">
    <property type="entry name" value="TYR_PHOSPHATASE_1"/>
    <property type="match status" value="1"/>
</dbReference>
<protein>
    <submittedName>
        <fullName evidence="4">Uncharacterized protein</fullName>
    </submittedName>
</protein>
<dbReference type="EMBL" id="ALBS01000204">
    <property type="protein sequence ID" value="EJT48413.1"/>
    <property type="molecule type" value="Genomic_DNA"/>
</dbReference>
<dbReference type="InterPro" id="IPR003595">
    <property type="entry name" value="Tyr_Pase_cat"/>
</dbReference>
<dbReference type="VEuPathDB" id="FungiDB:A1Q1_02545"/>
<dbReference type="KEGG" id="tasa:A1Q1_02545"/>
<dbReference type="InterPro" id="IPR050348">
    <property type="entry name" value="Protein-Tyr_Phosphatase"/>
</dbReference>
<dbReference type="SUPFAM" id="SSF52799">
    <property type="entry name" value="(Phosphotyrosine protein) phosphatases II"/>
    <property type="match status" value="1"/>
</dbReference>
<dbReference type="OrthoDB" id="10253954at2759"/>
<feature type="domain" description="Tyrosine-protein phosphatase" evidence="2">
    <location>
        <begin position="55"/>
        <end position="308"/>
    </location>
</feature>
<dbReference type="PROSITE" id="PS50056">
    <property type="entry name" value="TYR_PHOSPHATASE_2"/>
    <property type="match status" value="1"/>
</dbReference>
<dbReference type="AlphaFoldDB" id="J5QPE4"/>
<dbReference type="RefSeq" id="XP_014179282.1">
    <property type="nucleotide sequence ID" value="XM_014323807.1"/>
</dbReference>
<dbReference type="Pfam" id="PF00102">
    <property type="entry name" value="Y_phosphatase"/>
    <property type="match status" value="1"/>
</dbReference>
<evidence type="ECO:0000259" key="2">
    <source>
        <dbReference type="PROSITE" id="PS50055"/>
    </source>
</evidence>
<dbReference type="GO" id="GO:0004725">
    <property type="term" value="F:protein tyrosine phosphatase activity"/>
    <property type="evidence" value="ECO:0007669"/>
    <property type="project" value="InterPro"/>
</dbReference>
<evidence type="ECO:0000256" key="1">
    <source>
        <dbReference type="ARBA" id="ARBA00009649"/>
    </source>
</evidence>
<reference evidence="4 5" key="1">
    <citation type="journal article" date="2012" name="Eukaryot. Cell">
        <title>Draft genome sequence of CBS 2479, the standard type strain of Trichosporon asahii.</title>
        <authorList>
            <person name="Yang R.Y."/>
            <person name="Li H.T."/>
            <person name="Zhu H."/>
            <person name="Zhou G.P."/>
            <person name="Wang M."/>
            <person name="Wang L."/>
        </authorList>
    </citation>
    <scope>NUCLEOTIDE SEQUENCE [LARGE SCALE GENOMIC DNA]</scope>
    <source>
        <strain evidence="5">ATCC 90039 / CBS 2479 / JCM 2466 / KCTC 7840 / NCYC 2677 / UAMH 7654</strain>
    </source>
</reference>
<dbReference type="SMART" id="SM00194">
    <property type="entry name" value="PTPc"/>
    <property type="match status" value="1"/>
</dbReference>
<proteinExistence type="inferred from homology"/>
<comment type="caution">
    <text evidence="4">The sequence shown here is derived from an EMBL/GenBank/DDBJ whole genome shotgun (WGS) entry which is preliminary data.</text>
</comment>
<dbReference type="InterPro" id="IPR000242">
    <property type="entry name" value="PTP_cat"/>
</dbReference>
<evidence type="ECO:0000259" key="3">
    <source>
        <dbReference type="PROSITE" id="PS50056"/>
    </source>
</evidence>
<dbReference type="Proteomes" id="UP000002748">
    <property type="component" value="Unassembled WGS sequence"/>
</dbReference>
<evidence type="ECO:0000313" key="4">
    <source>
        <dbReference type="EMBL" id="EJT48413.1"/>
    </source>
</evidence>
<sequence length="314" mass="35714">MSASPRPNRLPLRRAWELLEQREHERYRIARGVDIPLRPGLSNVQRYSIHNSKLHRADNRYSDVNAYDQTAVKPGGEFLNANIVGDGTGRWWVAAQVRLHEAAALLDNSASEAAERDPHLLKTRNKKDVILIQLTGWVERGIEKACPYMPLTFKSKHGDEIHLRLKKQERKPELGSVYSELEVTDGDAAKVVHHYFFSSWPDHGVPEGENVECLRRLVEDIARQSGTDRGEQECEVWVHCSAGVGRTGTFIALSSLFYPQPRTYETDDLEALGGDPIAETVEVIRRSRNILVQAPQQLKLIYDMMEEYGNRSVH</sequence>
<gene>
    <name evidence="4" type="ORF">A1Q1_02545</name>
</gene>
<evidence type="ECO:0000313" key="5">
    <source>
        <dbReference type="Proteomes" id="UP000002748"/>
    </source>
</evidence>
<dbReference type="InterPro" id="IPR016130">
    <property type="entry name" value="Tyr_Pase_AS"/>
</dbReference>
<dbReference type="SMART" id="SM00404">
    <property type="entry name" value="PTPc_motif"/>
    <property type="match status" value="1"/>
</dbReference>
<dbReference type="InterPro" id="IPR000387">
    <property type="entry name" value="Tyr_Pase_dom"/>
</dbReference>
<dbReference type="GeneID" id="25986059"/>
<name>J5QPE4_TRIAS</name>
<dbReference type="PROSITE" id="PS50055">
    <property type="entry name" value="TYR_PHOSPHATASE_PTP"/>
    <property type="match status" value="1"/>
</dbReference>
<dbReference type="PRINTS" id="PR00700">
    <property type="entry name" value="PRTYPHPHTASE"/>
</dbReference>
<organism evidence="4 5">
    <name type="scientific">Trichosporon asahii var. asahii (strain ATCC 90039 / CBS 2479 / JCM 2466 / KCTC 7840 / NBRC 103889/ NCYC 2677 / UAMH 7654)</name>
    <name type="common">Yeast</name>
    <dbReference type="NCBI Taxonomy" id="1186058"/>
    <lineage>
        <taxon>Eukaryota</taxon>
        <taxon>Fungi</taxon>
        <taxon>Dikarya</taxon>
        <taxon>Basidiomycota</taxon>
        <taxon>Agaricomycotina</taxon>
        <taxon>Tremellomycetes</taxon>
        <taxon>Trichosporonales</taxon>
        <taxon>Trichosporonaceae</taxon>
        <taxon>Trichosporon</taxon>
    </lineage>
</organism>
<dbReference type="PANTHER" id="PTHR19134">
    <property type="entry name" value="RECEPTOR-TYPE TYROSINE-PROTEIN PHOSPHATASE"/>
    <property type="match status" value="1"/>
</dbReference>
<dbReference type="InterPro" id="IPR029021">
    <property type="entry name" value="Prot-tyrosine_phosphatase-like"/>
</dbReference>
<dbReference type="HOGENOM" id="CLU_001645_9_13_1"/>
<comment type="similarity">
    <text evidence="1">Belongs to the protein-tyrosine phosphatase family. Non-receptor class subfamily.</text>
</comment>